<evidence type="ECO:0000259" key="7">
    <source>
        <dbReference type="PROSITE" id="PS51462"/>
    </source>
</evidence>
<feature type="compositionally biased region" description="Pro residues" evidence="6">
    <location>
        <begin position="845"/>
        <end position="854"/>
    </location>
</feature>
<keyword evidence="5" id="KW-0539">Nucleus</keyword>
<dbReference type="Proteomes" id="UP000249619">
    <property type="component" value="Unassembled WGS sequence"/>
</dbReference>
<feature type="compositionally biased region" description="Polar residues" evidence="6">
    <location>
        <begin position="1410"/>
        <end position="1420"/>
    </location>
</feature>
<feature type="compositionally biased region" description="Polar residues" evidence="6">
    <location>
        <begin position="928"/>
        <end position="943"/>
    </location>
</feature>
<feature type="compositionally biased region" description="Polar residues" evidence="6">
    <location>
        <begin position="1357"/>
        <end position="1385"/>
    </location>
</feature>
<feature type="region of interest" description="Disordered" evidence="6">
    <location>
        <begin position="204"/>
        <end position="246"/>
    </location>
</feature>
<dbReference type="PANTHER" id="PTHR47171:SF3">
    <property type="entry name" value="FARA-RELATED"/>
    <property type="match status" value="1"/>
</dbReference>
<dbReference type="InterPro" id="IPR007282">
    <property type="entry name" value="NOT2/3/5_C"/>
</dbReference>
<dbReference type="PANTHER" id="PTHR47171">
    <property type="entry name" value="FARA-RELATED"/>
    <property type="match status" value="1"/>
</dbReference>
<keyword evidence="2" id="KW-0805">Transcription regulation</keyword>
<dbReference type="CDD" id="cd02883">
    <property type="entry name" value="NUDIX_Hydrolase"/>
    <property type="match status" value="1"/>
</dbReference>
<feature type="compositionally biased region" description="Low complexity" evidence="6">
    <location>
        <begin position="1276"/>
        <end position="1301"/>
    </location>
</feature>
<evidence type="ECO:0000256" key="2">
    <source>
        <dbReference type="ARBA" id="ARBA00023015"/>
    </source>
</evidence>
<feature type="compositionally biased region" description="Low complexity" evidence="6">
    <location>
        <begin position="1049"/>
        <end position="1068"/>
    </location>
</feature>
<accession>A0A364N8N9</accession>
<feature type="compositionally biased region" description="Low complexity" evidence="6">
    <location>
        <begin position="900"/>
        <end position="910"/>
    </location>
</feature>
<dbReference type="GO" id="GO:0030015">
    <property type="term" value="C:CCR4-NOT core complex"/>
    <property type="evidence" value="ECO:0007669"/>
    <property type="project" value="UniProtKB-ARBA"/>
</dbReference>
<feature type="compositionally biased region" description="Polar residues" evidence="6">
    <location>
        <begin position="888"/>
        <end position="899"/>
    </location>
</feature>
<feature type="compositionally biased region" description="Basic and acidic residues" evidence="6">
    <location>
        <begin position="295"/>
        <end position="305"/>
    </location>
</feature>
<dbReference type="EMBL" id="QGDH01000031">
    <property type="protein sequence ID" value="RAR13694.1"/>
    <property type="molecule type" value="Genomic_DNA"/>
</dbReference>
<dbReference type="GO" id="GO:0000289">
    <property type="term" value="P:nuclear-transcribed mRNA poly(A) tail shortening"/>
    <property type="evidence" value="ECO:0007669"/>
    <property type="project" value="UniProtKB-ARBA"/>
</dbReference>
<dbReference type="SMART" id="SM00906">
    <property type="entry name" value="Fungal_trans"/>
    <property type="match status" value="1"/>
</dbReference>
<evidence type="ECO:0000313" key="9">
    <source>
        <dbReference type="Proteomes" id="UP000249619"/>
    </source>
</evidence>
<dbReference type="Gene3D" id="3.90.79.10">
    <property type="entry name" value="Nucleoside Triphosphate Pyrophosphohydrolase"/>
    <property type="match status" value="1"/>
</dbReference>
<dbReference type="InterPro" id="IPR038635">
    <property type="entry name" value="CCR4-NOT_su2/3/5_C_sf"/>
</dbReference>
<evidence type="ECO:0000256" key="1">
    <source>
        <dbReference type="ARBA" id="ARBA00022833"/>
    </source>
</evidence>
<proteinExistence type="predicted"/>
<dbReference type="Gene3D" id="2.30.30.1020">
    <property type="entry name" value="CCR4-NOT complex subunit 2/3/5, C-terminal domain"/>
    <property type="match status" value="1"/>
</dbReference>
<feature type="region of interest" description="Disordered" evidence="6">
    <location>
        <begin position="1452"/>
        <end position="1471"/>
    </location>
</feature>
<protein>
    <submittedName>
        <fullName evidence="8">Cutinase transcription factor 1 alpha</fullName>
    </submittedName>
</protein>
<dbReference type="GO" id="GO:0006355">
    <property type="term" value="P:regulation of DNA-templated transcription"/>
    <property type="evidence" value="ECO:0007669"/>
    <property type="project" value="InterPro"/>
</dbReference>
<dbReference type="InterPro" id="IPR015797">
    <property type="entry name" value="NUDIX_hydrolase-like_dom_sf"/>
</dbReference>
<feature type="compositionally biased region" description="Low complexity" evidence="6">
    <location>
        <begin position="1002"/>
        <end position="1023"/>
    </location>
</feature>
<dbReference type="Pfam" id="PF00293">
    <property type="entry name" value="NUDIX"/>
    <property type="match status" value="1"/>
</dbReference>
<feature type="compositionally biased region" description="Low complexity" evidence="6">
    <location>
        <begin position="216"/>
        <end position="231"/>
    </location>
</feature>
<feature type="region of interest" description="Disordered" evidence="6">
    <location>
        <begin position="1049"/>
        <end position="1073"/>
    </location>
</feature>
<keyword evidence="9" id="KW-1185">Reference proteome</keyword>
<dbReference type="Pfam" id="PF04153">
    <property type="entry name" value="NOT2_3_5_C"/>
    <property type="match status" value="1"/>
</dbReference>
<dbReference type="CDD" id="cd12148">
    <property type="entry name" value="fungal_TF_MHR"/>
    <property type="match status" value="1"/>
</dbReference>
<feature type="region of interest" description="Disordered" evidence="6">
    <location>
        <begin position="924"/>
        <end position="943"/>
    </location>
</feature>
<feature type="compositionally biased region" description="Gly residues" evidence="6">
    <location>
        <begin position="1307"/>
        <end position="1316"/>
    </location>
</feature>
<feature type="region of interest" description="Disordered" evidence="6">
    <location>
        <begin position="279"/>
        <end position="330"/>
    </location>
</feature>
<name>A0A364N8N9_STELY</name>
<feature type="region of interest" description="Disordered" evidence="6">
    <location>
        <begin position="1357"/>
        <end position="1420"/>
    </location>
</feature>
<feature type="compositionally biased region" description="Polar residues" evidence="6">
    <location>
        <begin position="318"/>
        <end position="330"/>
    </location>
</feature>
<dbReference type="GO" id="GO:0008270">
    <property type="term" value="F:zinc ion binding"/>
    <property type="evidence" value="ECO:0007669"/>
    <property type="project" value="InterPro"/>
</dbReference>
<dbReference type="GO" id="GO:0003677">
    <property type="term" value="F:DNA binding"/>
    <property type="evidence" value="ECO:0007669"/>
    <property type="project" value="UniProtKB-KW"/>
</dbReference>
<organism evidence="8 9">
    <name type="scientific">Stemphylium lycopersici</name>
    <name type="common">Tomato gray leaf spot disease fungus</name>
    <name type="synonym">Thyrospora lycopersici</name>
    <dbReference type="NCBI Taxonomy" id="183478"/>
    <lineage>
        <taxon>Eukaryota</taxon>
        <taxon>Fungi</taxon>
        <taxon>Dikarya</taxon>
        <taxon>Ascomycota</taxon>
        <taxon>Pezizomycotina</taxon>
        <taxon>Dothideomycetes</taxon>
        <taxon>Pleosporomycetidae</taxon>
        <taxon>Pleosporales</taxon>
        <taxon>Pleosporineae</taxon>
        <taxon>Pleosporaceae</taxon>
        <taxon>Stemphylium</taxon>
    </lineage>
</organism>
<evidence type="ECO:0000313" key="8">
    <source>
        <dbReference type="EMBL" id="RAR13694.1"/>
    </source>
</evidence>
<evidence type="ECO:0000256" key="5">
    <source>
        <dbReference type="ARBA" id="ARBA00023242"/>
    </source>
</evidence>
<keyword evidence="1" id="KW-0862">Zinc</keyword>
<comment type="caution">
    <text evidence="8">The sequence shown here is derived from an EMBL/GenBank/DDBJ whole genome shotgun (WGS) entry which is preliminary data.</text>
</comment>
<feature type="region of interest" description="Disordered" evidence="6">
    <location>
        <begin position="1202"/>
        <end position="1341"/>
    </location>
</feature>
<dbReference type="OrthoDB" id="25391at2759"/>
<feature type="region of interest" description="Disordered" evidence="6">
    <location>
        <begin position="1002"/>
        <end position="1033"/>
    </location>
</feature>
<sequence length="1694" mass="187268">MTDSKPLDYAPNLQEYAVSEAEYLRQHPQYDILVSGAIVFNQDGKLLLVQRAADEKAFPNFWEIPGGKVDDTDETILHGAVRELKEEAGLETMRVLRKVTQFTFGEERAGRPTTTWLKLIFEMEVEDAKTVVLDPIEHQRFLFASEEEIIKDQVGEVKLEYITPQNKAVKLEAFRLPVHSGARTSSYPARCTTQQWVPVGAVAQSRENTGSPTGRPSAAPQSQSQSQAQAVPPGPGHPSFRRQRASRACETGAVAGAAGAAAEVGGIWIYCAGLGTSVDLKPNANHDASQPATRGSERGDSDDRSPASTSVEPRERSTVYNTEDGTPSTTVSPAYAAQQATHNGTYVQFMKPKFARAPIKEAGRVAYLGESSNLSLLVHDRYGTTDVVHYPLPENVRGAKARVNEMDNMEIEILHQRGAFLLPPRALCDELVEAFFRWVAPVVPVINRSRFMRQYRDPKNPPSLLLLQAILLAGSRVCTNAQLMDSSGSTTPAAMTFYKRAKALYDANFEDDRVTIVQALILMGWYWEGPEDVTKNVFYWTRVAIVVAQGSGMHRSVEGSQLTRSDKRLWKRIWWTLYSRDRSVAVALGRPVAIDPEDSDVEMVSEDDFIDDETDHAAEYPPDPVHVQFFINYVKLSEIMGLVLSQQYSVASKHRRANAIDLTHSDMALADWLQHCPPEVQWERNRHHFWAALLHSNYYTTLCLLHRAHMPPAGSPKATHLDGFGEEHAYPSRNIAYQAAAMITSIIENLRAHDEIRYTPAFIVYSLFSALIMHVYQMKSSNKSIVSATEQRLQICLDALKEVSKVWLVAKMVHTLFESILGNKHLEERLQKAAGRNHKKNKVPSVPPPPPPKPAQESSKRKFDDMDLGFPVPSGPPAAQVSYERSRPQTPAVTPSRELQPQQQMPQMTTGSPQMNRQNQDAFMGPSRSGTRPTTPFNPSYSYPGTPPDLFLVTRDTPNISQEVWQNFQPDQLFPADTQVNFPQMSPMQNHSLVDPALSQPQNISMQQQQSQSQAAGSQQPIQNSQSNVGMATGYEHNNTQAWQQQMEMMAQNQQQNSAQDDAWSQSSGGRPNPIVPMSLNVDDWFNFFGINGETDMSHLFQQGPSPTQVGQQYCIQLPRPRALSRHLNFSLVTHHEARGLPFRQHHTDHSSPVDQGAHLIPNTSLAMFQSQQNPGRGAPLGANRLQNGKMGGEIALKKTHVPVPEAWRSKECENGGPDVDNLREFPSLSGAPQAQQNTSAQQMWANPTLRTTQQNPQNTIGRPQGQGPQQGQGQAGQAANQQQQNQGQDDSSQSQFSGAGDDYRFGGQGGVGQLGGVQPQTGNIEEFPPLGGAGGDMAPDRRAGLIQNAAAFGTNANSSFPGLGQTRNGLSSPTDSQQDRSINPTVGGRGLSGGASRSPFENLRAGNPSEGNQRTGQPGNMFSLGPQIGMRTGGDLTPGAQRPQQNQFEQTFGSDALGSPNAQSMPHKKLSEMTDSERYGLPGLLSMIPMESPDYSTLAMGQDLTVLGLDLSRPDNSPLHPTFGSPFVESNVKPVIPPDFTLPAAYTVTNVPPLHSKMTSFSAETLLAIFYQFPRDILQEIAAQELYNRDWRWHIKLQQWMMKDPDLPAPIRLSPKEERGWYLFFDVTNWRRERREFELNYDHLDQRHGSPAMAGQIENIEVLAAQTLLSTVGSPLLNCSAGYSSTQVSAEET</sequence>
<dbReference type="InterPro" id="IPR007219">
    <property type="entry name" value="XnlR_reg_dom"/>
</dbReference>
<evidence type="ECO:0000256" key="4">
    <source>
        <dbReference type="ARBA" id="ARBA00023163"/>
    </source>
</evidence>
<feature type="compositionally biased region" description="Polar residues" evidence="6">
    <location>
        <begin position="205"/>
        <end position="214"/>
    </location>
</feature>
<dbReference type="STRING" id="183478.A0A364N8N9"/>
<evidence type="ECO:0000256" key="6">
    <source>
        <dbReference type="SAM" id="MobiDB-lite"/>
    </source>
</evidence>
<reference evidence="9" key="1">
    <citation type="submission" date="2018-05" db="EMBL/GenBank/DDBJ databases">
        <title>Draft genome sequence of Stemphylium lycopersici strain CIDEFI 213.</title>
        <authorList>
            <person name="Medina R."/>
            <person name="Franco M.E.E."/>
            <person name="Lucentini C.G."/>
            <person name="Saparrat M.C.N."/>
            <person name="Balatti P.A."/>
        </authorList>
    </citation>
    <scope>NUCLEOTIDE SEQUENCE [LARGE SCALE GENOMIC DNA]</scope>
    <source>
        <strain evidence="9">CIDEFI 213</strain>
    </source>
</reference>
<dbReference type="InterPro" id="IPR052073">
    <property type="entry name" value="Amide_Lactam_Regulators"/>
</dbReference>
<dbReference type="InterPro" id="IPR000086">
    <property type="entry name" value="NUDIX_hydrolase_dom"/>
</dbReference>
<dbReference type="Pfam" id="PF04082">
    <property type="entry name" value="Fungal_trans"/>
    <property type="match status" value="1"/>
</dbReference>
<dbReference type="GO" id="GO:0006351">
    <property type="term" value="P:DNA-templated transcription"/>
    <property type="evidence" value="ECO:0007669"/>
    <property type="project" value="InterPro"/>
</dbReference>
<feature type="domain" description="Nudix hydrolase" evidence="7">
    <location>
        <begin position="30"/>
        <end position="166"/>
    </location>
</feature>
<evidence type="ECO:0000256" key="3">
    <source>
        <dbReference type="ARBA" id="ARBA00023125"/>
    </source>
</evidence>
<gene>
    <name evidence="8" type="ORF">DDE83_002879</name>
</gene>
<dbReference type="PROSITE" id="PS51462">
    <property type="entry name" value="NUDIX"/>
    <property type="match status" value="1"/>
</dbReference>
<keyword evidence="4" id="KW-0804">Transcription</keyword>
<dbReference type="SUPFAM" id="SSF55811">
    <property type="entry name" value="Nudix"/>
    <property type="match status" value="1"/>
</dbReference>
<feature type="region of interest" description="Disordered" evidence="6">
    <location>
        <begin position="833"/>
        <end position="915"/>
    </location>
</feature>
<feature type="compositionally biased region" description="Polar residues" evidence="6">
    <location>
        <begin position="1024"/>
        <end position="1033"/>
    </location>
</feature>
<feature type="compositionally biased region" description="Polar residues" evidence="6">
    <location>
        <begin position="1231"/>
        <end position="1262"/>
    </location>
</feature>
<keyword evidence="3" id="KW-0238">DNA-binding</keyword>